<comment type="subcellular location">
    <subcellularLocation>
        <location evidence="1">Cell membrane</location>
        <topology evidence="1">Multi-pass membrane protein</topology>
    </subcellularLocation>
</comment>
<feature type="transmembrane region" description="Helical" evidence="7">
    <location>
        <begin position="136"/>
        <end position="158"/>
    </location>
</feature>
<dbReference type="InterPro" id="IPR005829">
    <property type="entry name" value="Sugar_transporter_CS"/>
</dbReference>
<evidence type="ECO:0000256" key="6">
    <source>
        <dbReference type="SAM" id="MobiDB-lite"/>
    </source>
</evidence>
<dbReference type="Gene3D" id="1.20.1250.20">
    <property type="entry name" value="MFS general substrate transporter like domains"/>
    <property type="match status" value="2"/>
</dbReference>
<dbReference type="GO" id="GO:0022857">
    <property type="term" value="F:transmembrane transporter activity"/>
    <property type="evidence" value="ECO:0007669"/>
    <property type="project" value="InterPro"/>
</dbReference>
<gene>
    <name evidence="9" type="primary">sotB</name>
    <name evidence="10" type="ORF">DEE74_12190</name>
    <name evidence="9" type="ORF">R38712_02616</name>
</gene>
<reference evidence="9 11" key="2">
    <citation type="submission" date="2023-07" db="EMBL/GenBank/DDBJ databases">
        <authorList>
            <person name="Peeters C."/>
        </authorList>
    </citation>
    <scope>NUCLEOTIDE SEQUENCE [LARGE SCALE GENOMIC DNA]</scope>
    <source>
        <strain evidence="9 11">R-38712</strain>
    </source>
</reference>
<organism evidence="10 12">
    <name type="scientific">Ralstonia pickettii</name>
    <name type="common">Burkholderia pickettii</name>
    <dbReference type="NCBI Taxonomy" id="329"/>
    <lineage>
        <taxon>Bacteria</taxon>
        <taxon>Pseudomonadati</taxon>
        <taxon>Pseudomonadota</taxon>
        <taxon>Betaproteobacteria</taxon>
        <taxon>Burkholderiales</taxon>
        <taxon>Burkholderiaceae</taxon>
        <taxon>Ralstonia</taxon>
    </lineage>
</organism>
<sequence length="439" mass="46096">MPLLDPSRERRLLWLLALTQFTVIMDFMVMMPLGPQIMHTFGIGPAAFATAVSVYSLCSGASGLLAATYVDRFDRRRLLLTVYGLFTLANLACALSGSYSMLLFARAFAGVTGGVLGSIIMAVLSDVIPPARRGAATGVVMSSFALAAMAGVPVGIAIGAHFGWSAPFFLLTALTVLIWLGARRTIPPLAEHLAGNRSQTLGEVLSGLWRLLTNPRHLRAFVLTFVMMGSHMLVIPFISPVLVANHGVAPENLSWLYVAGGAASFFSSRAVGKLADRYGRRRVFVGAALLAFIPVLVMTHLPDWPFIGMLLFFPFFMVILSSRMVPMQALMTTVPAPQVRGAFLSANSAVMSVGTGVGAWLGGLLLSGGASGRIEGYGLNGWLAVAAGLFCVFWVSQVKGSDAQGDPSLATSPAAPASGAPAGASGPQTVPQAPQAEKA</sequence>
<dbReference type="PANTHER" id="PTHR43124:SF3">
    <property type="entry name" value="CHLORAMPHENICOL EFFLUX PUMP RV0191"/>
    <property type="match status" value="1"/>
</dbReference>
<keyword evidence="2" id="KW-1003">Cell membrane</keyword>
<keyword evidence="3 7" id="KW-0812">Transmembrane</keyword>
<dbReference type="AlphaFoldDB" id="A0A2P4RG76"/>
<feature type="transmembrane region" description="Helical" evidence="7">
    <location>
        <begin position="307"/>
        <end position="325"/>
    </location>
</feature>
<feature type="transmembrane region" description="Helical" evidence="7">
    <location>
        <begin position="164"/>
        <end position="182"/>
    </location>
</feature>
<feature type="region of interest" description="Disordered" evidence="6">
    <location>
        <begin position="402"/>
        <end position="439"/>
    </location>
</feature>
<dbReference type="InterPro" id="IPR011701">
    <property type="entry name" value="MFS"/>
</dbReference>
<feature type="transmembrane region" description="Helical" evidence="7">
    <location>
        <begin position="78"/>
        <end position="97"/>
    </location>
</feature>
<evidence type="ECO:0000256" key="3">
    <source>
        <dbReference type="ARBA" id="ARBA00022692"/>
    </source>
</evidence>
<dbReference type="EMBL" id="QGBI01000010">
    <property type="protein sequence ID" value="MBX3890625.1"/>
    <property type="molecule type" value="Genomic_DNA"/>
</dbReference>
<feature type="transmembrane region" description="Helical" evidence="7">
    <location>
        <begin position="377"/>
        <end position="395"/>
    </location>
</feature>
<evidence type="ECO:0000256" key="1">
    <source>
        <dbReference type="ARBA" id="ARBA00004651"/>
    </source>
</evidence>
<dbReference type="InterPro" id="IPR020846">
    <property type="entry name" value="MFS_dom"/>
</dbReference>
<evidence type="ECO:0000256" key="5">
    <source>
        <dbReference type="ARBA" id="ARBA00023136"/>
    </source>
</evidence>
<keyword evidence="4 7" id="KW-1133">Transmembrane helix</keyword>
<evidence type="ECO:0000256" key="7">
    <source>
        <dbReference type="SAM" id="Phobius"/>
    </source>
</evidence>
<evidence type="ECO:0000256" key="2">
    <source>
        <dbReference type="ARBA" id="ARBA00022475"/>
    </source>
</evidence>
<feature type="compositionally biased region" description="Low complexity" evidence="6">
    <location>
        <begin position="412"/>
        <end position="427"/>
    </location>
</feature>
<dbReference type="Proteomes" id="UP001199322">
    <property type="component" value="Unassembled WGS sequence"/>
</dbReference>
<evidence type="ECO:0000313" key="11">
    <source>
        <dbReference type="Proteomes" id="UP001189303"/>
    </source>
</evidence>
<dbReference type="InterPro" id="IPR036259">
    <property type="entry name" value="MFS_trans_sf"/>
</dbReference>
<dbReference type="CDD" id="cd17324">
    <property type="entry name" value="MFS_NepI_like"/>
    <property type="match status" value="1"/>
</dbReference>
<feature type="transmembrane region" description="Helical" evidence="7">
    <location>
        <begin position="346"/>
        <end position="365"/>
    </location>
</feature>
<dbReference type="Pfam" id="PF07690">
    <property type="entry name" value="MFS_1"/>
    <property type="match status" value="1"/>
</dbReference>
<evidence type="ECO:0000256" key="4">
    <source>
        <dbReference type="ARBA" id="ARBA00022989"/>
    </source>
</evidence>
<evidence type="ECO:0000259" key="8">
    <source>
        <dbReference type="PROSITE" id="PS50850"/>
    </source>
</evidence>
<evidence type="ECO:0000313" key="9">
    <source>
        <dbReference type="EMBL" id="CAJ0725171.1"/>
    </source>
</evidence>
<dbReference type="GO" id="GO:0005886">
    <property type="term" value="C:plasma membrane"/>
    <property type="evidence" value="ECO:0007669"/>
    <property type="project" value="UniProtKB-SubCell"/>
</dbReference>
<protein>
    <submittedName>
        <fullName evidence="10">MFS transporter</fullName>
    </submittedName>
    <submittedName>
        <fullName evidence="9">Sugar efflux transporter</fullName>
    </submittedName>
</protein>
<name>A0A2P4RG76_RALPI</name>
<feature type="transmembrane region" description="Helical" evidence="7">
    <location>
        <begin position="254"/>
        <end position="271"/>
    </location>
</feature>
<dbReference type="EMBL" id="CATWFT010000007">
    <property type="protein sequence ID" value="CAJ0725171.1"/>
    <property type="molecule type" value="Genomic_DNA"/>
</dbReference>
<dbReference type="InterPro" id="IPR050189">
    <property type="entry name" value="MFS_Efflux_Transporters"/>
</dbReference>
<evidence type="ECO:0000313" key="12">
    <source>
        <dbReference type="Proteomes" id="UP001199322"/>
    </source>
</evidence>
<dbReference type="SUPFAM" id="SSF103473">
    <property type="entry name" value="MFS general substrate transporter"/>
    <property type="match status" value="1"/>
</dbReference>
<dbReference type="Proteomes" id="UP001189303">
    <property type="component" value="Unassembled WGS sequence"/>
</dbReference>
<feature type="transmembrane region" description="Helical" evidence="7">
    <location>
        <begin position="103"/>
        <end position="124"/>
    </location>
</feature>
<feature type="transmembrane region" description="Helical" evidence="7">
    <location>
        <begin position="283"/>
        <end position="301"/>
    </location>
</feature>
<evidence type="ECO:0000313" key="10">
    <source>
        <dbReference type="EMBL" id="MBX3890625.1"/>
    </source>
</evidence>
<keyword evidence="5 7" id="KW-0472">Membrane</keyword>
<dbReference type="PROSITE" id="PS00216">
    <property type="entry name" value="SUGAR_TRANSPORT_1"/>
    <property type="match status" value="1"/>
</dbReference>
<proteinExistence type="predicted"/>
<dbReference type="PANTHER" id="PTHR43124">
    <property type="entry name" value="PURINE EFFLUX PUMP PBUE"/>
    <property type="match status" value="1"/>
</dbReference>
<dbReference type="PROSITE" id="PS50850">
    <property type="entry name" value="MFS"/>
    <property type="match status" value="1"/>
</dbReference>
<feature type="transmembrane region" description="Helical" evidence="7">
    <location>
        <begin position="220"/>
        <end position="242"/>
    </location>
</feature>
<feature type="transmembrane region" description="Helical" evidence="7">
    <location>
        <begin position="12"/>
        <end position="34"/>
    </location>
</feature>
<dbReference type="RefSeq" id="WP_015856019.1">
    <property type="nucleotide sequence ID" value="NZ_CATWFT010000007.1"/>
</dbReference>
<reference evidence="10" key="1">
    <citation type="submission" date="2018-06" db="EMBL/GenBank/DDBJ databases">
        <authorList>
            <person name="O'Rourke A."/>
        </authorList>
    </citation>
    <scope>NUCLEOTIDE SEQUENCE</scope>
    <source>
        <strain evidence="10">132550021-3</strain>
    </source>
</reference>
<accession>A0A2P4RG76</accession>
<feature type="transmembrane region" description="Helical" evidence="7">
    <location>
        <begin position="46"/>
        <end position="66"/>
    </location>
</feature>
<comment type="caution">
    <text evidence="10">The sequence shown here is derived from an EMBL/GenBank/DDBJ whole genome shotgun (WGS) entry which is preliminary data.</text>
</comment>
<keyword evidence="11" id="KW-1185">Reference proteome</keyword>
<feature type="domain" description="Major facilitator superfamily (MFS) profile" evidence="8">
    <location>
        <begin position="12"/>
        <end position="399"/>
    </location>
</feature>